<dbReference type="PROSITE" id="PS52016">
    <property type="entry name" value="TONB_DEPENDENT_REC_3"/>
    <property type="match status" value="1"/>
</dbReference>
<evidence type="ECO:0000259" key="15">
    <source>
        <dbReference type="Pfam" id="PF07715"/>
    </source>
</evidence>
<evidence type="ECO:0000256" key="5">
    <source>
        <dbReference type="ARBA" id="ARBA00022729"/>
    </source>
</evidence>
<dbReference type="RefSeq" id="WP_077337547.1">
    <property type="nucleotide sequence ID" value="NZ_FULE01000056.1"/>
</dbReference>
<comment type="subcellular location">
    <subcellularLocation>
        <location evidence="1 10">Cell outer membrane</location>
        <topology evidence="1 10">Multi-pass membrane protein</topology>
    </subcellularLocation>
</comment>
<dbReference type="GO" id="GO:0009279">
    <property type="term" value="C:cell outer membrane"/>
    <property type="evidence" value="ECO:0007669"/>
    <property type="project" value="UniProtKB-SubCell"/>
</dbReference>
<organism evidence="16 17">
    <name type="scientific">Vibrio ruber (strain DSM 16370 / JCM 11486 / BCRC 17186 / CECT 7878 / LMG 23124 / VR1)</name>
    <dbReference type="NCBI Taxonomy" id="1123498"/>
    <lineage>
        <taxon>Bacteria</taxon>
        <taxon>Pseudomonadati</taxon>
        <taxon>Pseudomonadota</taxon>
        <taxon>Gammaproteobacteria</taxon>
        <taxon>Vibrionales</taxon>
        <taxon>Vibrionaceae</taxon>
        <taxon>Vibrio</taxon>
    </lineage>
</organism>
<dbReference type="InterPro" id="IPR039426">
    <property type="entry name" value="TonB-dep_rcpt-like"/>
</dbReference>
<dbReference type="EMBL" id="FULE01000056">
    <property type="protein sequence ID" value="SJN59804.1"/>
    <property type="molecule type" value="Genomic_DNA"/>
</dbReference>
<protein>
    <submittedName>
        <fullName evidence="16">Vitamin B12 transporter BtuB</fullName>
    </submittedName>
</protein>
<dbReference type="InterPro" id="IPR010916">
    <property type="entry name" value="TonB_box_CS"/>
</dbReference>
<reference evidence="17" key="1">
    <citation type="submission" date="2017-02" db="EMBL/GenBank/DDBJ databases">
        <authorList>
            <person name="Rodrigo-Torres L."/>
            <person name="Arahal R.D."/>
            <person name="Lucena T."/>
        </authorList>
    </citation>
    <scope>NUCLEOTIDE SEQUENCE [LARGE SCALE GENOMIC DNA]</scope>
    <source>
        <strain evidence="17">CECT 7878</strain>
    </source>
</reference>
<evidence type="ECO:0000313" key="16">
    <source>
        <dbReference type="EMBL" id="SJN59804.1"/>
    </source>
</evidence>
<feature type="domain" description="TonB-dependent receptor-like beta-barrel" evidence="14">
    <location>
        <begin position="176"/>
        <end position="584"/>
    </location>
</feature>
<dbReference type="Gene3D" id="2.40.170.20">
    <property type="entry name" value="TonB-dependent receptor, beta-barrel domain"/>
    <property type="match status" value="1"/>
</dbReference>
<dbReference type="AlphaFoldDB" id="A0A1R4LU45"/>
<proteinExistence type="inferred from homology"/>
<dbReference type="InterPro" id="IPR037066">
    <property type="entry name" value="Plug_dom_sf"/>
</dbReference>
<dbReference type="PROSITE" id="PS00430">
    <property type="entry name" value="TONB_DEPENDENT_REC_1"/>
    <property type="match status" value="1"/>
</dbReference>
<evidence type="ECO:0000256" key="1">
    <source>
        <dbReference type="ARBA" id="ARBA00004571"/>
    </source>
</evidence>
<evidence type="ECO:0000256" key="3">
    <source>
        <dbReference type="ARBA" id="ARBA00022452"/>
    </source>
</evidence>
<evidence type="ECO:0000256" key="10">
    <source>
        <dbReference type="PROSITE-ProRule" id="PRU01360"/>
    </source>
</evidence>
<evidence type="ECO:0000256" key="4">
    <source>
        <dbReference type="ARBA" id="ARBA00022692"/>
    </source>
</evidence>
<keyword evidence="3 10" id="KW-1134">Transmembrane beta strand</keyword>
<dbReference type="PANTHER" id="PTHR30069">
    <property type="entry name" value="TONB-DEPENDENT OUTER MEMBRANE RECEPTOR"/>
    <property type="match status" value="1"/>
</dbReference>
<keyword evidence="17" id="KW-1185">Reference proteome</keyword>
<evidence type="ECO:0000256" key="7">
    <source>
        <dbReference type="ARBA" id="ARBA00023077"/>
    </source>
</evidence>
<dbReference type="InterPro" id="IPR036942">
    <property type="entry name" value="Beta-barrel_TonB_sf"/>
</dbReference>
<comment type="similarity">
    <text evidence="10 12">Belongs to the TonB-dependent receptor family.</text>
</comment>
<feature type="domain" description="TonB-dependent receptor plug" evidence="15">
    <location>
        <begin position="43"/>
        <end position="149"/>
    </location>
</feature>
<keyword evidence="9 10" id="KW-0998">Cell outer membrane</keyword>
<evidence type="ECO:0000256" key="11">
    <source>
        <dbReference type="PROSITE-ProRule" id="PRU10143"/>
    </source>
</evidence>
<feature type="chain" id="PRO_5012548870" evidence="13">
    <location>
        <begin position="23"/>
        <end position="610"/>
    </location>
</feature>
<dbReference type="Pfam" id="PF07715">
    <property type="entry name" value="Plug"/>
    <property type="match status" value="1"/>
</dbReference>
<keyword evidence="8 10" id="KW-0472">Membrane</keyword>
<evidence type="ECO:0000256" key="6">
    <source>
        <dbReference type="ARBA" id="ARBA00023065"/>
    </source>
</evidence>
<dbReference type="GO" id="GO:0015889">
    <property type="term" value="P:cobalamin transport"/>
    <property type="evidence" value="ECO:0007669"/>
    <property type="project" value="TreeGrafter"/>
</dbReference>
<keyword evidence="7 11" id="KW-0798">TonB box</keyword>
<feature type="signal peptide" evidence="13">
    <location>
        <begin position="1"/>
        <end position="22"/>
    </location>
</feature>
<dbReference type="OrthoDB" id="9764669at2"/>
<keyword evidence="4 10" id="KW-0812">Transmembrane</keyword>
<dbReference type="GO" id="GO:0006811">
    <property type="term" value="P:monoatomic ion transport"/>
    <property type="evidence" value="ECO:0007669"/>
    <property type="project" value="UniProtKB-KW"/>
</dbReference>
<gene>
    <name evidence="16" type="primary">btuB</name>
    <name evidence="16" type="ORF">VR7878_03701</name>
</gene>
<dbReference type="Pfam" id="PF00593">
    <property type="entry name" value="TonB_dep_Rec_b-barrel"/>
    <property type="match status" value="1"/>
</dbReference>
<evidence type="ECO:0000256" key="9">
    <source>
        <dbReference type="ARBA" id="ARBA00023237"/>
    </source>
</evidence>
<evidence type="ECO:0000256" key="12">
    <source>
        <dbReference type="RuleBase" id="RU003357"/>
    </source>
</evidence>
<dbReference type="InterPro" id="IPR000531">
    <property type="entry name" value="Beta-barrel_TonB"/>
</dbReference>
<keyword evidence="5 13" id="KW-0732">Signal</keyword>
<evidence type="ECO:0000256" key="13">
    <source>
        <dbReference type="SAM" id="SignalP"/>
    </source>
</evidence>
<accession>A0A1R4LU45</accession>
<dbReference type="STRING" id="1123498.VR7878_03701"/>
<dbReference type="Proteomes" id="UP000188276">
    <property type="component" value="Unassembled WGS sequence"/>
</dbReference>
<keyword evidence="2 10" id="KW-0813">Transport</keyword>
<dbReference type="PANTHER" id="PTHR30069:SF53">
    <property type="entry name" value="COLICIN I RECEPTOR-RELATED"/>
    <property type="match status" value="1"/>
</dbReference>
<evidence type="ECO:0000256" key="8">
    <source>
        <dbReference type="ARBA" id="ARBA00023136"/>
    </source>
</evidence>
<dbReference type="CDD" id="cd01347">
    <property type="entry name" value="ligand_gated_channel"/>
    <property type="match status" value="1"/>
</dbReference>
<dbReference type="InterPro" id="IPR012910">
    <property type="entry name" value="Plug_dom"/>
</dbReference>
<keyword evidence="6" id="KW-0406">Ion transport</keyword>
<name>A0A1R4LU45_VIBR1</name>
<sequence>MKKTVLAIAVVSQLSCAFYSYADSSNADTNTMVVTANRFEQKIKETIEPVEVITKQDINAIQATSLVDVLKHLPGVQVANQGGLGQSAELYLQGRSSSNTLFLLNGIRIGSATSGSTDLSAIPLKGIERIEVLRGPRAAVYGSDAVSGVVNLITTASPSNRSGVSASIGSNKYFDTNAYFSVADDVSWLNMSVTHQQNDGFDVKANSPNIHDSDNDGVLSQYILADVGRKVSDSLTLKLNGYYQRKNSDYDYGQSSNGADQTDSDLYNVGLITEYKVDPSYQSHFTVATNQDSAEFHGQGATPNTISTNRDSFSWDNRYKLNQVLVVTGGFDWYRDRVDNGSIEYLSDKRRNTAGYLGGYLSLGDFSAEGNIRRDKNSAYGYVTTHQIASAYRLSDDLRITMSYGESFKAPTFNQLYWPTQCFGSGGCYSGNPSLVPEKTKTSELAFEGTYYGAEFRLAAYRSRVKDMIDSFSNENVDRVDIQGMEFVSKFETGSLYHTVVYDFLDAKNSSTDKQLRRRARHSVKWDTEYLYGAWQVKLSYLFQGKRYEDTRNQKVLGGYGLVDLATSYTFDNGVKVGGRVANLLDREYQTALGYNTADREYYLNISYDL</sequence>
<evidence type="ECO:0000313" key="17">
    <source>
        <dbReference type="Proteomes" id="UP000188276"/>
    </source>
</evidence>
<evidence type="ECO:0000259" key="14">
    <source>
        <dbReference type="Pfam" id="PF00593"/>
    </source>
</evidence>
<evidence type="ECO:0000256" key="2">
    <source>
        <dbReference type="ARBA" id="ARBA00022448"/>
    </source>
</evidence>
<dbReference type="SUPFAM" id="SSF56935">
    <property type="entry name" value="Porins"/>
    <property type="match status" value="1"/>
</dbReference>
<dbReference type="Gene3D" id="2.170.130.10">
    <property type="entry name" value="TonB-dependent receptor, plug domain"/>
    <property type="match status" value="1"/>
</dbReference>
<feature type="short sequence motif" description="TonB box" evidence="11">
    <location>
        <begin position="31"/>
        <end position="37"/>
    </location>
</feature>